<reference evidence="1" key="1">
    <citation type="submission" date="2020-02" db="EMBL/GenBank/DDBJ databases">
        <authorList>
            <person name="Meier V. D."/>
        </authorList>
    </citation>
    <scope>NUCLEOTIDE SEQUENCE</scope>
    <source>
        <strain evidence="1">AVDCRST_MAG96</strain>
    </source>
</reference>
<dbReference type="EMBL" id="CADCVN010000941">
    <property type="protein sequence ID" value="CAA9510037.1"/>
    <property type="molecule type" value="Genomic_DNA"/>
</dbReference>
<protein>
    <submittedName>
        <fullName evidence="1">Uncharacterized protein</fullName>
    </submittedName>
</protein>
<dbReference type="AlphaFoldDB" id="A0A6J4T0I3"/>
<sequence length="81" mass="9482">MSILVSLTCTAKTLFSFIERVEQLRYCPIRTRINKDKWIYYEEQDFNQNCPLRNNPTISTTPGSDRGEVRKAAMKRYGTSE</sequence>
<gene>
    <name evidence="1" type="ORF">AVDCRST_MAG96-2413</name>
</gene>
<proteinExistence type="predicted"/>
<evidence type="ECO:0000313" key="1">
    <source>
        <dbReference type="EMBL" id="CAA9510037.1"/>
    </source>
</evidence>
<accession>A0A6J4T0I3</accession>
<organism evidence="1">
    <name type="scientific">uncultured Segetibacter sp</name>
    <dbReference type="NCBI Taxonomy" id="481133"/>
    <lineage>
        <taxon>Bacteria</taxon>
        <taxon>Pseudomonadati</taxon>
        <taxon>Bacteroidota</taxon>
        <taxon>Chitinophagia</taxon>
        <taxon>Chitinophagales</taxon>
        <taxon>Chitinophagaceae</taxon>
        <taxon>Segetibacter</taxon>
        <taxon>environmental samples</taxon>
    </lineage>
</organism>
<name>A0A6J4T0I3_9BACT</name>